<evidence type="ECO:0008006" key="3">
    <source>
        <dbReference type="Google" id="ProtNLM"/>
    </source>
</evidence>
<name>A0AAE4CS45_9ACTN</name>
<dbReference type="SUPFAM" id="SSF111331">
    <property type="entry name" value="NAD kinase/diacylglycerol kinase-like"/>
    <property type="match status" value="1"/>
</dbReference>
<dbReference type="InterPro" id="IPR017438">
    <property type="entry name" value="ATP-NAD_kinase_N"/>
</dbReference>
<organism evidence="1 2">
    <name type="scientific">Catenuloplanes niger</name>
    <dbReference type="NCBI Taxonomy" id="587534"/>
    <lineage>
        <taxon>Bacteria</taxon>
        <taxon>Bacillati</taxon>
        <taxon>Actinomycetota</taxon>
        <taxon>Actinomycetes</taxon>
        <taxon>Micromonosporales</taxon>
        <taxon>Micromonosporaceae</taxon>
        <taxon>Catenuloplanes</taxon>
    </lineage>
</organism>
<evidence type="ECO:0000313" key="1">
    <source>
        <dbReference type="EMBL" id="MDR7323711.1"/>
    </source>
</evidence>
<accession>A0AAE4CS45</accession>
<dbReference type="InterPro" id="IPR016064">
    <property type="entry name" value="NAD/diacylglycerol_kinase_sf"/>
</dbReference>
<evidence type="ECO:0000313" key="2">
    <source>
        <dbReference type="Proteomes" id="UP001183629"/>
    </source>
</evidence>
<protein>
    <recommendedName>
        <fullName evidence="3">DAGKc domain-containing protein</fullName>
    </recommendedName>
</protein>
<comment type="caution">
    <text evidence="1">The sequence shown here is derived from an EMBL/GenBank/DDBJ whole genome shotgun (WGS) entry which is preliminary data.</text>
</comment>
<sequence length="335" mass="34817">MYDVVLLSLASGAPAGSSACGLGGSCCGGDEHAGEAPDVDRSCAEPGTRVPVLACGDALTAAGARVEYVTARSDAEIDAVLARLDAPPRADGLTWPDTESKTRVVVAAASDAQIRAVVRRLVRRFAPPPSKRPADLPESRTVPDLPALGVLPLDPVRAGTPDDLAAQLGLPREPAAVAAAVLGDRTRRIDLLRTDAGSVTLDGTLLGGKSEDGKPLPWRGRVQVDDTVLSDGEEGILACAVGNAAGYASLDGLPLLSGADPGDGTVEVAVAVPVRTKSRFRRSRLRIEVRRARGRAASVLPRDGEVQFIDDGVAGTLNRKRSWWTEAGAWAAYVN</sequence>
<dbReference type="Gene3D" id="3.40.50.10330">
    <property type="entry name" value="Probable inorganic polyphosphate/atp-NAD kinase, domain 1"/>
    <property type="match status" value="1"/>
</dbReference>
<dbReference type="Proteomes" id="UP001183629">
    <property type="component" value="Unassembled WGS sequence"/>
</dbReference>
<reference evidence="1 2" key="1">
    <citation type="submission" date="2023-07" db="EMBL/GenBank/DDBJ databases">
        <title>Sequencing the genomes of 1000 actinobacteria strains.</title>
        <authorList>
            <person name="Klenk H.-P."/>
        </authorList>
    </citation>
    <scope>NUCLEOTIDE SEQUENCE [LARGE SCALE GENOMIC DNA]</scope>
    <source>
        <strain evidence="1 2">DSM 44711</strain>
    </source>
</reference>
<proteinExistence type="predicted"/>
<dbReference type="RefSeq" id="WP_310416049.1">
    <property type="nucleotide sequence ID" value="NZ_JAVDYC010000001.1"/>
</dbReference>
<dbReference type="AlphaFoldDB" id="A0AAE4CS45"/>
<gene>
    <name evidence="1" type="ORF">J2S44_003961</name>
</gene>
<keyword evidence="2" id="KW-1185">Reference proteome</keyword>
<dbReference type="EMBL" id="JAVDYC010000001">
    <property type="protein sequence ID" value="MDR7323711.1"/>
    <property type="molecule type" value="Genomic_DNA"/>
</dbReference>